<keyword evidence="2" id="KW-1185">Reference proteome</keyword>
<feature type="non-terminal residue" evidence="1">
    <location>
        <position position="25"/>
    </location>
</feature>
<protein>
    <submittedName>
        <fullName evidence="1">Uncharacterized protein</fullName>
    </submittedName>
</protein>
<reference evidence="1 2" key="1">
    <citation type="journal article" date="2018" name="Front. Plant Sci.">
        <title>Red Clover (Trifolium pratense) and Zigzag Clover (T. medium) - A Picture of Genomic Similarities and Differences.</title>
        <authorList>
            <person name="Dluhosova J."/>
            <person name="Istvanek J."/>
            <person name="Nedelnik J."/>
            <person name="Repkova J."/>
        </authorList>
    </citation>
    <scope>NUCLEOTIDE SEQUENCE [LARGE SCALE GENOMIC DNA]</scope>
    <source>
        <strain evidence="2">cv. 10/8</strain>
        <tissue evidence="1">Leaf</tissue>
    </source>
</reference>
<proteinExistence type="predicted"/>
<accession>A0A392SWW4</accession>
<name>A0A392SWW4_9FABA</name>
<sequence length="25" mass="2783">MRLTELGEKGFLEKDACIVGVEVFV</sequence>
<organism evidence="1 2">
    <name type="scientific">Trifolium medium</name>
    <dbReference type="NCBI Taxonomy" id="97028"/>
    <lineage>
        <taxon>Eukaryota</taxon>
        <taxon>Viridiplantae</taxon>
        <taxon>Streptophyta</taxon>
        <taxon>Embryophyta</taxon>
        <taxon>Tracheophyta</taxon>
        <taxon>Spermatophyta</taxon>
        <taxon>Magnoliopsida</taxon>
        <taxon>eudicotyledons</taxon>
        <taxon>Gunneridae</taxon>
        <taxon>Pentapetalae</taxon>
        <taxon>rosids</taxon>
        <taxon>fabids</taxon>
        <taxon>Fabales</taxon>
        <taxon>Fabaceae</taxon>
        <taxon>Papilionoideae</taxon>
        <taxon>50 kb inversion clade</taxon>
        <taxon>NPAAA clade</taxon>
        <taxon>Hologalegina</taxon>
        <taxon>IRL clade</taxon>
        <taxon>Trifolieae</taxon>
        <taxon>Trifolium</taxon>
    </lineage>
</organism>
<dbReference type="EMBL" id="LXQA010454803">
    <property type="protein sequence ID" value="MCI52917.1"/>
    <property type="molecule type" value="Genomic_DNA"/>
</dbReference>
<comment type="caution">
    <text evidence="1">The sequence shown here is derived from an EMBL/GenBank/DDBJ whole genome shotgun (WGS) entry which is preliminary data.</text>
</comment>
<evidence type="ECO:0000313" key="2">
    <source>
        <dbReference type="Proteomes" id="UP000265520"/>
    </source>
</evidence>
<evidence type="ECO:0000313" key="1">
    <source>
        <dbReference type="EMBL" id="MCI52917.1"/>
    </source>
</evidence>
<dbReference type="AlphaFoldDB" id="A0A392SWW4"/>
<dbReference type="Proteomes" id="UP000265520">
    <property type="component" value="Unassembled WGS sequence"/>
</dbReference>